<dbReference type="AlphaFoldDB" id="A0A8X6TV35"/>
<organism evidence="2 3">
    <name type="scientific">Nephila pilipes</name>
    <name type="common">Giant wood spider</name>
    <name type="synonym">Nephila maculata</name>
    <dbReference type="NCBI Taxonomy" id="299642"/>
    <lineage>
        <taxon>Eukaryota</taxon>
        <taxon>Metazoa</taxon>
        <taxon>Ecdysozoa</taxon>
        <taxon>Arthropoda</taxon>
        <taxon>Chelicerata</taxon>
        <taxon>Arachnida</taxon>
        <taxon>Araneae</taxon>
        <taxon>Araneomorphae</taxon>
        <taxon>Entelegynae</taxon>
        <taxon>Araneoidea</taxon>
        <taxon>Nephilidae</taxon>
        <taxon>Nephila</taxon>
    </lineage>
</organism>
<accession>A0A8X6TV35</accession>
<keyword evidence="3" id="KW-1185">Reference proteome</keyword>
<sequence>MREQILVACHDNVRHMDAKKHFTIYSNNIDGQGCEKNVKHIFEVVISVKYLTAMMKCLWCIATIADSNHTIRKCFRRLHHMQIWEHPHACPDLSCHTLHDCNAIRIFFRIYSDNIHYHNIILRYGPLSDLVLYDWPKQWDHKLSPIFKGPSLIVHPVGTESYKIKSMTPGNRVLKVVHVQHLRPYFKRDTPIIEEDVISTEERETAKMQDPALDLQGNPD</sequence>
<feature type="region of interest" description="Disordered" evidence="1">
    <location>
        <begin position="201"/>
        <end position="220"/>
    </location>
</feature>
<gene>
    <name evidence="2" type="ORF">NPIL_18611</name>
</gene>
<reference evidence="2" key="1">
    <citation type="submission" date="2020-08" db="EMBL/GenBank/DDBJ databases">
        <title>Multicomponent nature underlies the extraordinary mechanical properties of spider dragline silk.</title>
        <authorList>
            <person name="Kono N."/>
            <person name="Nakamura H."/>
            <person name="Mori M."/>
            <person name="Yoshida Y."/>
            <person name="Ohtoshi R."/>
            <person name="Malay A.D."/>
            <person name="Moran D.A.P."/>
            <person name="Tomita M."/>
            <person name="Numata K."/>
            <person name="Arakawa K."/>
        </authorList>
    </citation>
    <scope>NUCLEOTIDE SEQUENCE</scope>
</reference>
<protein>
    <submittedName>
        <fullName evidence="2">Uncharacterized protein</fullName>
    </submittedName>
</protein>
<evidence type="ECO:0000256" key="1">
    <source>
        <dbReference type="SAM" id="MobiDB-lite"/>
    </source>
</evidence>
<dbReference type="OrthoDB" id="6426641at2759"/>
<dbReference type="Proteomes" id="UP000887013">
    <property type="component" value="Unassembled WGS sequence"/>
</dbReference>
<dbReference type="EMBL" id="BMAW01016024">
    <property type="protein sequence ID" value="GFT46737.1"/>
    <property type="molecule type" value="Genomic_DNA"/>
</dbReference>
<evidence type="ECO:0000313" key="2">
    <source>
        <dbReference type="EMBL" id="GFT46737.1"/>
    </source>
</evidence>
<proteinExistence type="predicted"/>
<comment type="caution">
    <text evidence="2">The sequence shown here is derived from an EMBL/GenBank/DDBJ whole genome shotgun (WGS) entry which is preliminary data.</text>
</comment>
<evidence type="ECO:0000313" key="3">
    <source>
        <dbReference type="Proteomes" id="UP000887013"/>
    </source>
</evidence>
<name>A0A8X6TV35_NEPPI</name>